<feature type="signal peptide" evidence="1">
    <location>
        <begin position="1"/>
        <end position="28"/>
    </location>
</feature>
<dbReference type="Gene3D" id="2.70.170.10">
    <property type="entry name" value="Neurotransmitter-gated ion-channel ligand-binding domain"/>
    <property type="match status" value="1"/>
</dbReference>
<comment type="caution">
    <text evidence="3">The sequence shown here is derived from an EMBL/GenBank/DDBJ whole genome shotgun (WGS) entry which is preliminary data.</text>
</comment>
<organism evidence="3 4">
    <name type="scientific">Orchesella dallaii</name>
    <dbReference type="NCBI Taxonomy" id="48710"/>
    <lineage>
        <taxon>Eukaryota</taxon>
        <taxon>Metazoa</taxon>
        <taxon>Ecdysozoa</taxon>
        <taxon>Arthropoda</taxon>
        <taxon>Hexapoda</taxon>
        <taxon>Collembola</taxon>
        <taxon>Entomobryomorpha</taxon>
        <taxon>Entomobryoidea</taxon>
        <taxon>Orchesellidae</taxon>
        <taxon>Orchesellinae</taxon>
        <taxon>Orchesella</taxon>
    </lineage>
</organism>
<dbReference type="PANTHER" id="PTHR18945">
    <property type="entry name" value="NEUROTRANSMITTER GATED ION CHANNEL"/>
    <property type="match status" value="1"/>
</dbReference>
<evidence type="ECO:0000256" key="1">
    <source>
        <dbReference type="SAM" id="SignalP"/>
    </source>
</evidence>
<gene>
    <name evidence="3" type="ORF">ODALV1_LOCUS21146</name>
</gene>
<evidence type="ECO:0000313" key="3">
    <source>
        <dbReference type="EMBL" id="CAL8125834.1"/>
    </source>
</evidence>
<evidence type="ECO:0000313" key="4">
    <source>
        <dbReference type="Proteomes" id="UP001642540"/>
    </source>
</evidence>
<dbReference type="SUPFAM" id="SSF63712">
    <property type="entry name" value="Nicotinic receptor ligand binding domain-like"/>
    <property type="match status" value="1"/>
</dbReference>
<name>A0ABP1RE85_9HEXA</name>
<dbReference type="EMBL" id="CAXLJM020000069">
    <property type="protein sequence ID" value="CAL8125834.1"/>
    <property type="molecule type" value="Genomic_DNA"/>
</dbReference>
<accession>A0ABP1RE85</accession>
<dbReference type="InterPro" id="IPR006202">
    <property type="entry name" value="Neur_chan_lig-bd"/>
</dbReference>
<reference evidence="3 4" key="1">
    <citation type="submission" date="2024-08" db="EMBL/GenBank/DDBJ databases">
        <authorList>
            <person name="Cucini C."/>
            <person name="Frati F."/>
        </authorList>
    </citation>
    <scope>NUCLEOTIDE SEQUENCE [LARGE SCALE GENOMIC DNA]</scope>
</reference>
<dbReference type="Proteomes" id="UP001642540">
    <property type="component" value="Unassembled WGS sequence"/>
</dbReference>
<proteinExistence type="predicted"/>
<dbReference type="PROSITE" id="PS51257">
    <property type="entry name" value="PROKAR_LIPOPROTEIN"/>
    <property type="match status" value="1"/>
</dbReference>
<sequence>MFLPKTISILVIGLFTGCFLFTPSSCNGDINSRIDMDRFVMRAINRFGPSEKDLRPPAENATLVTVNAFIRNILFIDEKSHQWKLQLTFRQEWNDPRLRYSIESYPSYRYLTLASTKDIWTPDLFFTSEIEATYHQVPQNNVLLRIYPNGNVLYTSRLTLTLSCPGTLSVPGELWCSIGVASYAYPVDDLVVRWKKDNAVQIDKKIVLDDHTVGKVTTGTTEAITVAGKFSDAVAQFHFLRKSCKVL</sequence>
<feature type="chain" id="PRO_5045556828" description="Neurotransmitter-gated ion-channel ligand-binding domain-containing protein" evidence="1">
    <location>
        <begin position="29"/>
        <end position="247"/>
    </location>
</feature>
<keyword evidence="1" id="KW-0732">Signal</keyword>
<dbReference type="InterPro" id="IPR006201">
    <property type="entry name" value="Neur_channel"/>
</dbReference>
<evidence type="ECO:0000259" key="2">
    <source>
        <dbReference type="Pfam" id="PF02931"/>
    </source>
</evidence>
<keyword evidence="4" id="KW-1185">Reference proteome</keyword>
<protein>
    <recommendedName>
        <fullName evidence="2">Neurotransmitter-gated ion-channel ligand-binding domain-containing protein</fullName>
    </recommendedName>
</protein>
<dbReference type="Pfam" id="PF02931">
    <property type="entry name" value="Neur_chan_LBD"/>
    <property type="match status" value="1"/>
</dbReference>
<dbReference type="InterPro" id="IPR036734">
    <property type="entry name" value="Neur_chan_lig-bd_sf"/>
</dbReference>
<feature type="domain" description="Neurotransmitter-gated ion-channel ligand-binding" evidence="2">
    <location>
        <begin position="52"/>
        <end position="218"/>
    </location>
</feature>